<sequence length="403" mass="43608">MRRVATGLLLAMAALFLFARTQTGVHPAWGYVQAFAEAAMVGGLADWFAVTALFRHPLGLPIPHTAIIPRNKDRIGDTLAVFLRTHFLTPSVVARRMHAIDIAGALGRWLAEPSGAASATRLRYGASRLAADILESLDPERLGGMVRGALSGQLRRLDVAPLVGQALEAAIADGRHVPLLDGIIRWAAKVLEANEHLVRAMVHERSGAIMRWTGLDETLSSKIIDGLDKLIRDMADDPAHPLRAKAEEGLARLAHDLQHDPDTQAKVAAFKDELLDNPALADWWQGMWERMRGAMLRAVRDPDALLGGRLGEAMAQLGTTLQEDPLLGRTINRFARRAAVGAASDYGDAIVRLVSDTIRGWDAATITLRLENAVGRDLQYIRINGTLVGGSVGVLLHAIEAAL</sequence>
<reference evidence="2 3" key="1">
    <citation type="submission" date="2017-09" db="EMBL/GenBank/DDBJ databases">
        <title>Sphingomonas spermidinifaciens 9NM-10, whole genome shotgun sequence.</title>
        <authorList>
            <person name="Feng G."/>
            <person name="Zhu H."/>
        </authorList>
    </citation>
    <scope>NUCLEOTIDE SEQUENCE [LARGE SCALE GENOMIC DNA]</scope>
    <source>
        <strain evidence="2 3">9NM-10</strain>
    </source>
</reference>
<dbReference type="RefSeq" id="WP_096343163.1">
    <property type="nucleotide sequence ID" value="NZ_NWMW01000001.1"/>
</dbReference>
<evidence type="ECO:0000313" key="2">
    <source>
        <dbReference type="EMBL" id="PCD04775.1"/>
    </source>
</evidence>
<name>A0A2A4BA22_9SPHN</name>
<feature type="signal peptide" evidence="1">
    <location>
        <begin position="1"/>
        <end position="19"/>
    </location>
</feature>
<evidence type="ECO:0000256" key="1">
    <source>
        <dbReference type="SAM" id="SignalP"/>
    </source>
</evidence>
<dbReference type="PANTHER" id="PTHR38442:SF1">
    <property type="entry name" value="INNER MEMBRANE PROTEIN"/>
    <property type="match status" value="1"/>
</dbReference>
<gene>
    <name evidence="2" type="ORF">COC42_07150</name>
</gene>
<feature type="chain" id="PRO_5013285867" evidence="1">
    <location>
        <begin position="20"/>
        <end position="403"/>
    </location>
</feature>
<dbReference type="AlphaFoldDB" id="A0A2A4BA22"/>
<dbReference type="GO" id="GO:0005886">
    <property type="term" value="C:plasma membrane"/>
    <property type="evidence" value="ECO:0007669"/>
    <property type="project" value="TreeGrafter"/>
</dbReference>
<organism evidence="2 3">
    <name type="scientific">Sphingomonas spermidinifaciens</name>
    <dbReference type="NCBI Taxonomy" id="1141889"/>
    <lineage>
        <taxon>Bacteria</taxon>
        <taxon>Pseudomonadati</taxon>
        <taxon>Pseudomonadota</taxon>
        <taxon>Alphaproteobacteria</taxon>
        <taxon>Sphingomonadales</taxon>
        <taxon>Sphingomonadaceae</taxon>
        <taxon>Sphingomonas</taxon>
    </lineage>
</organism>
<dbReference type="Proteomes" id="UP000218366">
    <property type="component" value="Unassembled WGS sequence"/>
</dbReference>
<comment type="caution">
    <text evidence="2">The sequence shown here is derived from an EMBL/GenBank/DDBJ whole genome shotgun (WGS) entry which is preliminary data.</text>
</comment>
<accession>A0A2A4BA22</accession>
<keyword evidence="3" id="KW-1185">Reference proteome</keyword>
<dbReference type="InterPro" id="IPR007383">
    <property type="entry name" value="DUF445"/>
</dbReference>
<dbReference type="EMBL" id="NWMW01000001">
    <property type="protein sequence ID" value="PCD04775.1"/>
    <property type="molecule type" value="Genomic_DNA"/>
</dbReference>
<protein>
    <submittedName>
        <fullName evidence="2">DUF445 domain-containing protein</fullName>
    </submittedName>
</protein>
<proteinExistence type="predicted"/>
<dbReference type="OrthoDB" id="9769590at2"/>
<dbReference type="PANTHER" id="PTHR38442">
    <property type="entry name" value="INNER MEMBRANE PROTEIN-RELATED"/>
    <property type="match status" value="1"/>
</dbReference>
<evidence type="ECO:0000313" key="3">
    <source>
        <dbReference type="Proteomes" id="UP000218366"/>
    </source>
</evidence>
<keyword evidence="1" id="KW-0732">Signal</keyword>
<dbReference type="Pfam" id="PF04286">
    <property type="entry name" value="DUF445"/>
    <property type="match status" value="1"/>
</dbReference>